<dbReference type="Proteomes" id="UP000442707">
    <property type="component" value="Unassembled WGS sequence"/>
</dbReference>
<dbReference type="RefSeq" id="WP_150945985.1">
    <property type="nucleotide sequence ID" value="NZ_VZRB01000004.1"/>
</dbReference>
<evidence type="ECO:0000313" key="1">
    <source>
        <dbReference type="EMBL" id="KAB1148728.1"/>
    </source>
</evidence>
<keyword evidence="2" id="KW-1185">Reference proteome</keyword>
<proteinExistence type="predicted"/>
<sequence>MSTLAAGEWDGELRLANWSLPLPVLPKDMATAKCRRHGLPRYAKPVPDVTDRFALLVARTNVVKAAVSRLR</sequence>
<name>A0A6H9V7G5_9ACTN</name>
<gene>
    <name evidence="1" type="ORF">F7R91_08070</name>
</gene>
<dbReference type="AlphaFoldDB" id="A0A6H9V7G5"/>
<protein>
    <submittedName>
        <fullName evidence="1">Uncharacterized protein</fullName>
    </submittedName>
</protein>
<accession>A0A6H9V7G5</accession>
<comment type="caution">
    <text evidence="1">The sequence shown here is derived from an EMBL/GenBank/DDBJ whole genome shotgun (WGS) entry which is preliminary data.</text>
</comment>
<organism evidence="1 2">
    <name type="scientific">Streptomyces luteolifulvus</name>
    <dbReference type="NCBI Taxonomy" id="2615112"/>
    <lineage>
        <taxon>Bacteria</taxon>
        <taxon>Bacillati</taxon>
        <taxon>Actinomycetota</taxon>
        <taxon>Actinomycetes</taxon>
        <taxon>Kitasatosporales</taxon>
        <taxon>Streptomycetaceae</taxon>
        <taxon>Streptomyces</taxon>
    </lineage>
</organism>
<evidence type="ECO:0000313" key="2">
    <source>
        <dbReference type="Proteomes" id="UP000442707"/>
    </source>
</evidence>
<dbReference type="EMBL" id="VZRB01000004">
    <property type="protein sequence ID" value="KAB1148728.1"/>
    <property type="molecule type" value="Genomic_DNA"/>
</dbReference>
<reference evidence="1 2" key="1">
    <citation type="submission" date="2019-09" db="EMBL/GenBank/DDBJ databases">
        <title>Screening of Novel Bioactive Compounds from Soil-Associated.</title>
        <authorList>
            <person name="Zhao S."/>
        </authorList>
    </citation>
    <scope>NUCLEOTIDE SEQUENCE [LARGE SCALE GENOMIC DNA]</scope>
    <source>
        <strain evidence="1 2">HIT-DPA4</strain>
    </source>
</reference>